<protein>
    <submittedName>
        <fullName evidence="1">Uncharacterized protein</fullName>
    </submittedName>
</protein>
<organism evidence="1 2">
    <name type="scientific">Brevifollis gellanilyticus</name>
    <dbReference type="NCBI Taxonomy" id="748831"/>
    <lineage>
        <taxon>Bacteria</taxon>
        <taxon>Pseudomonadati</taxon>
        <taxon>Verrucomicrobiota</taxon>
        <taxon>Verrucomicrobiia</taxon>
        <taxon>Verrucomicrobiales</taxon>
        <taxon>Verrucomicrobiaceae</taxon>
    </lineage>
</organism>
<dbReference type="Proteomes" id="UP000321577">
    <property type="component" value="Unassembled WGS sequence"/>
</dbReference>
<dbReference type="SUPFAM" id="SSF46785">
    <property type="entry name" value="Winged helix' DNA-binding domain"/>
    <property type="match status" value="1"/>
</dbReference>
<dbReference type="EMBL" id="BKAG01000014">
    <property type="protein sequence ID" value="GEP43077.1"/>
    <property type="molecule type" value="Genomic_DNA"/>
</dbReference>
<comment type="caution">
    <text evidence="1">The sequence shown here is derived from an EMBL/GenBank/DDBJ whole genome shotgun (WGS) entry which is preliminary data.</text>
</comment>
<keyword evidence="2" id="KW-1185">Reference proteome</keyword>
<name>A0A512M8M2_9BACT</name>
<gene>
    <name evidence="1" type="ORF">BGE01nite_23680</name>
</gene>
<dbReference type="AlphaFoldDB" id="A0A512M8M2"/>
<dbReference type="InterPro" id="IPR036390">
    <property type="entry name" value="WH_DNA-bd_sf"/>
</dbReference>
<sequence length="151" mass="17327">MPYLSPSAIDANIRKLKAKEVLEIGCYNKWKQDRTRWFHVPAHIRNEVDKDLVSFDPNDARTHGVPAAVLLFNLRYWIKKELKKATDTNVAHEMSPSELNRHLPFSVSTIKSALKTLEKAGAIIRTSKNMSEYSLPPGEMQQLRREAKLKT</sequence>
<proteinExistence type="predicted"/>
<evidence type="ECO:0000313" key="1">
    <source>
        <dbReference type="EMBL" id="GEP43077.1"/>
    </source>
</evidence>
<evidence type="ECO:0000313" key="2">
    <source>
        <dbReference type="Proteomes" id="UP000321577"/>
    </source>
</evidence>
<accession>A0A512M8M2</accession>
<reference evidence="1 2" key="1">
    <citation type="submission" date="2019-07" db="EMBL/GenBank/DDBJ databases">
        <title>Whole genome shotgun sequence of Brevifollis gellanilyticus NBRC 108608.</title>
        <authorList>
            <person name="Hosoyama A."/>
            <person name="Uohara A."/>
            <person name="Ohji S."/>
            <person name="Ichikawa N."/>
        </authorList>
    </citation>
    <scope>NUCLEOTIDE SEQUENCE [LARGE SCALE GENOMIC DNA]</scope>
    <source>
        <strain evidence="1 2">NBRC 108608</strain>
    </source>
</reference>